<proteinExistence type="predicted"/>
<accession>A0A6C0KA23</accession>
<feature type="compositionally biased region" description="Polar residues" evidence="1">
    <location>
        <begin position="12"/>
        <end position="21"/>
    </location>
</feature>
<evidence type="ECO:0000313" key="2">
    <source>
        <dbReference type="EMBL" id="QHU13946.1"/>
    </source>
</evidence>
<sequence>MSLAFTRRNKRQNGGSPQTGGDCSACSLPPPPQMGGGCPCKSWFKGGYRATAKNRKYLKLYKQGKSIGFTMLASLKAKGLIPRTSRKNKGKKVLGPKYK</sequence>
<organism evidence="2">
    <name type="scientific">viral metagenome</name>
    <dbReference type="NCBI Taxonomy" id="1070528"/>
    <lineage>
        <taxon>unclassified sequences</taxon>
        <taxon>metagenomes</taxon>
        <taxon>organismal metagenomes</taxon>
    </lineage>
</organism>
<feature type="region of interest" description="Disordered" evidence="1">
    <location>
        <begin position="1"/>
        <end position="26"/>
    </location>
</feature>
<dbReference type="AlphaFoldDB" id="A0A6C0KA23"/>
<evidence type="ECO:0000256" key="1">
    <source>
        <dbReference type="SAM" id="MobiDB-lite"/>
    </source>
</evidence>
<name>A0A6C0KA23_9ZZZZ</name>
<dbReference type="EMBL" id="MN740828">
    <property type="protein sequence ID" value="QHU13946.1"/>
    <property type="molecule type" value="Genomic_DNA"/>
</dbReference>
<reference evidence="2" key="1">
    <citation type="journal article" date="2020" name="Nature">
        <title>Giant virus diversity and host interactions through global metagenomics.</title>
        <authorList>
            <person name="Schulz F."/>
            <person name="Roux S."/>
            <person name="Paez-Espino D."/>
            <person name="Jungbluth S."/>
            <person name="Walsh D.A."/>
            <person name="Denef V.J."/>
            <person name="McMahon K.D."/>
            <person name="Konstantinidis K.T."/>
            <person name="Eloe-Fadrosh E.A."/>
            <person name="Kyrpides N.C."/>
            <person name="Woyke T."/>
        </authorList>
    </citation>
    <scope>NUCLEOTIDE SEQUENCE</scope>
    <source>
        <strain evidence="2">GVMAG-S-1101182-85</strain>
    </source>
</reference>
<protein>
    <submittedName>
        <fullName evidence="2">Uncharacterized protein</fullName>
    </submittedName>
</protein>